<evidence type="ECO:0000256" key="1">
    <source>
        <dbReference type="ARBA" id="ARBA00023015"/>
    </source>
</evidence>
<dbReference type="AlphaFoldDB" id="W0FK87"/>
<keyword evidence="2" id="KW-0238">DNA-binding</keyword>
<dbReference type="PANTHER" id="PTHR40661:SF3">
    <property type="entry name" value="FELS-1 PROPHAGE TRANSCRIPTIONAL REGULATOR"/>
    <property type="match status" value="1"/>
</dbReference>
<name>W0FK87_9BACT</name>
<dbReference type="InterPro" id="IPR001387">
    <property type="entry name" value="Cro/C1-type_HTH"/>
</dbReference>
<evidence type="ECO:0000256" key="3">
    <source>
        <dbReference type="ARBA" id="ARBA00023163"/>
    </source>
</evidence>
<dbReference type="Gene3D" id="1.10.260.40">
    <property type="entry name" value="lambda repressor-like DNA-binding domains"/>
    <property type="match status" value="1"/>
</dbReference>
<keyword evidence="1" id="KW-0805">Transcription regulation</keyword>
<dbReference type="GO" id="GO:0003677">
    <property type="term" value="F:DNA binding"/>
    <property type="evidence" value="ECO:0007669"/>
    <property type="project" value="UniProtKB-KW"/>
</dbReference>
<dbReference type="InterPro" id="IPR036286">
    <property type="entry name" value="LexA/Signal_pep-like_sf"/>
</dbReference>
<accession>W0FK87</accession>
<dbReference type="EMBL" id="KC246776">
    <property type="protein sequence ID" value="AHF23829.1"/>
    <property type="molecule type" value="Genomic_DNA"/>
</dbReference>
<sequence length="250" mass="27405">MRYDAEKARERNEIGARLTQARRSLRLTQGELAEALALRGVRVQTAAVSKWEKGDSVPSAYQLAAVCDALRIPLFGEEEKLNEEGRKMLAGYRGYLESQSAYRSRPMHREPVVAMKVSTLPASAGFGEALDNNLFESQTFPASSVPAGASFAVRVSGDSMEPVLHDGQYAWVEECSRLLPGEVGLFVVDGEGYIKVYAEQEPEGDEAENFTDSEGIRHLQPVLVSCNTAYDPKVITSGTDFRIVGRVLNA</sequence>
<reference evidence="5" key="1">
    <citation type="journal article" date="2013" name="PLoS ONE">
        <title>Metagenomic insights into the carbohydrate-active enzymes carried by the microorganisms adhering to solid digesta in the rumen of cows.</title>
        <authorList>
            <person name="Wang L."/>
            <person name="Hatem A."/>
            <person name="Catalyurek U.V."/>
            <person name="Morrison M."/>
            <person name="Yu Z."/>
        </authorList>
    </citation>
    <scope>NUCLEOTIDE SEQUENCE</scope>
</reference>
<dbReference type="InterPro" id="IPR039418">
    <property type="entry name" value="LexA-like"/>
</dbReference>
<dbReference type="Pfam" id="PF01381">
    <property type="entry name" value="HTH_3"/>
    <property type="match status" value="1"/>
</dbReference>
<dbReference type="InterPro" id="IPR015927">
    <property type="entry name" value="Peptidase_S24_S26A/B/C"/>
</dbReference>
<dbReference type="PROSITE" id="PS50943">
    <property type="entry name" value="HTH_CROC1"/>
    <property type="match status" value="1"/>
</dbReference>
<evidence type="ECO:0000256" key="2">
    <source>
        <dbReference type="ARBA" id="ARBA00023125"/>
    </source>
</evidence>
<keyword evidence="3" id="KW-0804">Transcription</keyword>
<dbReference type="SUPFAM" id="SSF47413">
    <property type="entry name" value="lambda repressor-like DNA-binding domains"/>
    <property type="match status" value="1"/>
</dbReference>
<dbReference type="SMART" id="SM00530">
    <property type="entry name" value="HTH_XRE"/>
    <property type="match status" value="1"/>
</dbReference>
<dbReference type="CDD" id="cd06529">
    <property type="entry name" value="S24_LexA-like"/>
    <property type="match status" value="1"/>
</dbReference>
<protein>
    <submittedName>
        <fullName evidence="5">Toxin-antitoxin system, antitoxin component, Xre family</fullName>
    </submittedName>
</protein>
<dbReference type="CDD" id="cd00093">
    <property type="entry name" value="HTH_XRE"/>
    <property type="match status" value="1"/>
</dbReference>
<dbReference type="Gene3D" id="2.10.109.10">
    <property type="entry name" value="Umud Fragment, subunit A"/>
    <property type="match status" value="1"/>
</dbReference>
<proteinExistence type="predicted"/>
<dbReference type="SUPFAM" id="SSF51306">
    <property type="entry name" value="LexA/Signal peptidase"/>
    <property type="match status" value="1"/>
</dbReference>
<evidence type="ECO:0000259" key="4">
    <source>
        <dbReference type="PROSITE" id="PS50943"/>
    </source>
</evidence>
<dbReference type="Pfam" id="PF00717">
    <property type="entry name" value="Peptidase_S24"/>
    <property type="match status" value="1"/>
</dbReference>
<evidence type="ECO:0000313" key="5">
    <source>
        <dbReference type="EMBL" id="AHF23829.1"/>
    </source>
</evidence>
<dbReference type="PANTHER" id="PTHR40661">
    <property type="match status" value="1"/>
</dbReference>
<dbReference type="InterPro" id="IPR010982">
    <property type="entry name" value="Lambda_DNA-bd_dom_sf"/>
</dbReference>
<organism evidence="5">
    <name type="scientific">uncultured bacterium Contig1767</name>
    <dbReference type="NCBI Taxonomy" id="1393509"/>
    <lineage>
        <taxon>Bacteria</taxon>
        <taxon>environmental samples</taxon>
    </lineage>
</organism>
<feature type="domain" description="HTH cro/C1-type" evidence="4">
    <location>
        <begin position="18"/>
        <end position="81"/>
    </location>
</feature>